<reference evidence="1 2" key="1">
    <citation type="submission" date="2023-08" db="EMBL/GenBank/DDBJ databases">
        <title>A Necator americanus chromosomal reference genome.</title>
        <authorList>
            <person name="Ilik V."/>
            <person name="Petrzelkova K.J."/>
            <person name="Pardy F."/>
            <person name="Fuh T."/>
            <person name="Niatou-Singa F.S."/>
            <person name="Gouil Q."/>
            <person name="Baker L."/>
            <person name="Ritchie M.E."/>
            <person name="Jex A.R."/>
            <person name="Gazzola D."/>
            <person name="Li H."/>
            <person name="Toshio Fujiwara R."/>
            <person name="Zhan B."/>
            <person name="Aroian R.V."/>
            <person name="Pafco B."/>
            <person name="Schwarz E.M."/>
        </authorList>
    </citation>
    <scope>NUCLEOTIDE SEQUENCE [LARGE SCALE GENOMIC DNA]</scope>
    <source>
        <strain evidence="1 2">Aroian</strain>
        <tissue evidence="1">Whole animal</tissue>
    </source>
</reference>
<dbReference type="EMBL" id="JAVFWL010000002">
    <property type="protein sequence ID" value="KAK6736930.1"/>
    <property type="molecule type" value="Genomic_DNA"/>
</dbReference>
<name>A0ABR1CFS8_NECAM</name>
<keyword evidence="2" id="KW-1185">Reference proteome</keyword>
<proteinExistence type="predicted"/>
<protein>
    <submittedName>
        <fullName evidence="1">Uncharacterized protein</fullName>
    </submittedName>
</protein>
<organism evidence="1 2">
    <name type="scientific">Necator americanus</name>
    <name type="common">Human hookworm</name>
    <dbReference type="NCBI Taxonomy" id="51031"/>
    <lineage>
        <taxon>Eukaryota</taxon>
        <taxon>Metazoa</taxon>
        <taxon>Ecdysozoa</taxon>
        <taxon>Nematoda</taxon>
        <taxon>Chromadorea</taxon>
        <taxon>Rhabditida</taxon>
        <taxon>Rhabditina</taxon>
        <taxon>Rhabditomorpha</taxon>
        <taxon>Strongyloidea</taxon>
        <taxon>Ancylostomatidae</taxon>
        <taxon>Bunostominae</taxon>
        <taxon>Necator</taxon>
    </lineage>
</organism>
<gene>
    <name evidence="1" type="primary">Necator_chrII.g7347</name>
    <name evidence="1" type="ORF">RB195_019554</name>
</gene>
<accession>A0ABR1CFS8</accession>
<evidence type="ECO:0000313" key="1">
    <source>
        <dbReference type="EMBL" id="KAK6736930.1"/>
    </source>
</evidence>
<evidence type="ECO:0000313" key="2">
    <source>
        <dbReference type="Proteomes" id="UP001303046"/>
    </source>
</evidence>
<comment type="caution">
    <text evidence="1">The sequence shown here is derived from an EMBL/GenBank/DDBJ whole genome shotgun (WGS) entry which is preliminary data.</text>
</comment>
<dbReference type="Proteomes" id="UP001303046">
    <property type="component" value="Unassembled WGS sequence"/>
</dbReference>
<sequence>MSSKLPKGKKTMITTCTYNSRTLASEVGIEDLMMRARTIKCEVIGPIETRRRHPINAINETGEELFTGTGDSRAVGVLVNTSVVKITGSFEQLTTRNGSPQVRRCGSK</sequence>